<evidence type="ECO:0000256" key="1">
    <source>
        <dbReference type="SAM" id="MobiDB-lite"/>
    </source>
</evidence>
<proteinExistence type="predicted"/>
<dbReference type="STRING" id="626523.GCWU000342_01553"/>
<accession>C4GC66</accession>
<evidence type="ECO:0000313" key="2">
    <source>
        <dbReference type="EMBL" id="EEP28008.1"/>
    </source>
</evidence>
<dbReference type="HOGENOM" id="CLU_3011854_0_0_9"/>
<dbReference type="Proteomes" id="UP000003494">
    <property type="component" value="Unassembled WGS sequence"/>
</dbReference>
<dbReference type="AlphaFoldDB" id="C4GC66"/>
<sequence>MGSRLHELPAQAMGNLPKRLYWYLTCRPPDLKRKGHLQQDGCGLSPLAGSLSQNKG</sequence>
<gene>
    <name evidence="2" type="ORF">GCWU000342_01553</name>
</gene>
<name>C4GC66_9FIRM</name>
<feature type="region of interest" description="Disordered" evidence="1">
    <location>
        <begin position="35"/>
        <end position="56"/>
    </location>
</feature>
<organism evidence="2 3">
    <name type="scientific">Shuttleworthella satelles DSM 14600</name>
    <dbReference type="NCBI Taxonomy" id="626523"/>
    <lineage>
        <taxon>Bacteria</taxon>
        <taxon>Bacillati</taxon>
        <taxon>Bacillota</taxon>
        <taxon>Clostridia</taxon>
        <taxon>Lachnospirales</taxon>
        <taxon>Lachnospiraceae</taxon>
        <taxon>Shuttleworthella</taxon>
    </lineage>
</organism>
<dbReference type="EMBL" id="ACIP02000003">
    <property type="protein sequence ID" value="EEP28008.1"/>
    <property type="molecule type" value="Genomic_DNA"/>
</dbReference>
<comment type="caution">
    <text evidence="2">The sequence shown here is derived from an EMBL/GenBank/DDBJ whole genome shotgun (WGS) entry which is preliminary data.</text>
</comment>
<evidence type="ECO:0000313" key="3">
    <source>
        <dbReference type="Proteomes" id="UP000003494"/>
    </source>
</evidence>
<reference evidence="2" key="1">
    <citation type="submission" date="2009-04" db="EMBL/GenBank/DDBJ databases">
        <authorList>
            <person name="Weinstock G."/>
            <person name="Sodergren E."/>
            <person name="Clifton S."/>
            <person name="Fulton L."/>
            <person name="Fulton B."/>
            <person name="Courtney L."/>
            <person name="Fronick C."/>
            <person name="Harrison M."/>
            <person name="Strong C."/>
            <person name="Farmer C."/>
            <person name="Delahaunty K."/>
            <person name="Markovic C."/>
            <person name="Hall O."/>
            <person name="Minx P."/>
            <person name="Tomlinson C."/>
            <person name="Mitreva M."/>
            <person name="Nelson J."/>
            <person name="Hou S."/>
            <person name="Wollam A."/>
            <person name="Pepin K.H."/>
            <person name="Johnson M."/>
            <person name="Bhonagiri V."/>
            <person name="Nash W.E."/>
            <person name="Warren W."/>
            <person name="Chinwalla A."/>
            <person name="Mardis E.R."/>
            <person name="Wilson R.K."/>
        </authorList>
    </citation>
    <scope>NUCLEOTIDE SEQUENCE [LARGE SCALE GENOMIC DNA]</scope>
    <source>
        <strain evidence="2">DSM 14600</strain>
    </source>
</reference>
<keyword evidence="3" id="KW-1185">Reference proteome</keyword>
<protein>
    <submittedName>
        <fullName evidence="2">Uncharacterized protein</fullName>
    </submittedName>
</protein>